<organism evidence="1 2">
    <name type="scientific">Hyalomma asiaticum</name>
    <name type="common">Tick</name>
    <dbReference type="NCBI Taxonomy" id="266040"/>
    <lineage>
        <taxon>Eukaryota</taxon>
        <taxon>Metazoa</taxon>
        <taxon>Ecdysozoa</taxon>
        <taxon>Arthropoda</taxon>
        <taxon>Chelicerata</taxon>
        <taxon>Arachnida</taxon>
        <taxon>Acari</taxon>
        <taxon>Parasitiformes</taxon>
        <taxon>Ixodida</taxon>
        <taxon>Ixodoidea</taxon>
        <taxon>Ixodidae</taxon>
        <taxon>Hyalomminae</taxon>
        <taxon>Hyalomma</taxon>
    </lineage>
</organism>
<dbReference type="Proteomes" id="UP000821845">
    <property type="component" value="Chromosome 7"/>
</dbReference>
<dbReference type="EMBL" id="CM023487">
    <property type="protein sequence ID" value="KAH6925900.1"/>
    <property type="molecule type" value="Genomic_DNA"/>
</dbReference>
<proteinExistence type="predicted"/>
<keyword evidence="2" id="KW-1185">Reference proteome</keyword>
<sequence>MLGLRPPYKGGAKPYTKTPRILRVRADGDGAANRLGCCRGFTDTRFSPARRTGCQNPPVTRDSVAWTGTPPRPQNTPSASGRGARLCEDVALLLLPMHFLDIGS</sequence>
<gene>
    <name evidence="1" type="ORF">HPB50_011815</name>
</gene>
<accession>A0ACB7RTR7</accession>
<name>A0ACB7RTR7_HYAAI</name>
<evidence type="ECO:0000313" key="2">
    <source>
        <dbReference type="Proteomes" id="UP000821845"/>
    </source>
</evidence>
<comment type="caution">
    <text evidence="1">The sequence shown here is derived from an EMBL/GenBank/DDBJ whole genome shotgun (WGS) entry which is preliminary data.</text>
</comment>
<reference evidence="1" key="1">
    <citation type="submission" date="2020-05" db="EMBL/GenBank/DDBJ databases">
        <title>Large-scale comparative analyses of tick genomes elucidate their genetic diversity and vector capacities.</title>
        <authorList>
            <person name="Jia N."/>
            <person name="Wang J."/>
            <person name="Shi W."/>
            <person name="Du L."/>
            <person name="Sun Y."/>
            <person name="Zhan W."/>
            <person name="Jiang J."/>
            <person name="Wang Q."/>
            <person name="Zhang B."/>
            <person name="Ji P."/>
            <person name="Sakyi L.B."/>
            <person name="Cui X."/>
            <person name="Yuan T."/>
            <person name="Jiang B."/>
            <person name="Yang W."/>
            <person name="Lam T.T.-Y."/>
            <person name="Chang Q."/>
            <person name="Ding S."/>
            <person name="Wang X."/>
            <person name="Zhu J."/>
            <person name="Ruan X."/>
            <person name="Zhao L."/>
            <person name="Wei J."/>
            <person name="Que T."/>
            <person name="Du C."/>
            <person name="Cheng J."/>
            <person name="Dai P."/>
            <person name="Han X."/>
            <person name="Huang E."/>
            <person name="Gao Y."/>
            <person name="Liu J."/>
            <person name="Shao H."/>
            <person name="Ye R."/>
            <person name="Li L."/>
            <person name="Wei W."/>
            <person name="Wang X."/>
            <person name="Wang C."/>
            <person name="Yang T."/>
            <person name="Huo Q."/>
            <person name="Li W."/>
            <person name="Guo W."/>
            <person name="Chen H."/>
            <person name="Zhou L."/>
            <person name="Ni X."/>
            <person name="Tian J."/>
            <person name="Zhou Y."/>
            <person name="Sheng Y."/>
            <person name="Liu T."/>
            <person name="Pan Y."/>
            <person name="Xia L."/>
            <person name="Li J."/>
            <person name="Zhao F."/>
            <person name="Cao W."/>
        </authorList>
    </citation>
    <scope>NUCLEOTIDE SEQUENCE</scope>
    <source>
        <strain evidence="1">Hyas-2018</strain>
    </source>
</reference>
<evidence type="ECO:0000313" key="1">
    <source>
        <dbReference type="EMBL" id="KAH6925900.1"/>
    </source>
</evidence>
<protein>
    <submittedName>
        <fullName evidence="1">Uncharacterized protein</fullName>
    </submittedName>
</protein>